<protein>
    <recommendedName>
        <fullName evidence="4">RING-type domain-containing protein</fullName>
    </recommendedName>
</protein>
<dbReference type="SMART" id="SM00184">
    <property type="entry name" value="RING"/>
    <property type="match status" value="1"/>
</dbReference>
<keyword evidence="3" id="KW-1133">Transmembrane helix</keyword>
<keyword evidence="3" id="KW-0472">Membrane</keyword>
<dbReference type="GO" id="GO:0005737">
    <property type="term" value="C:cytoplasm"/>
    <property type="evidence" value="ECO:0007669"/>
    <property type="project" value="TreeGrafter"/>
</dbReference>
<name>A0A6A5TNM3_9PLEO</name>
<dbReference type="EMBL" id="ML976998">
    <property type="protein sequence ID" value="KAF1954493.1"/>
    <property type="molecule type" value="Genomic_DNA"/>
</dbReference>
<dbReference type="Pfam" id="PF13639">
    <property type="entry name" value="zf-RING_2"/>
    <property type="match status" value="1"/>
</dbReference>
<evidence type="ECO:0000313" key="6">
    <source>
        <dbReference type="Proteomes" id="UP000800035"/>
    </source>
</evidence>
<dbReference type="GO" id="GO:0006511">
    <property type="term" value="P:ubiquitin-dependent protein catabolic process"/>
    <property type="evidence" value="ECO:0007669"/>
    <property type="project" value="TreeGrafter"/>
</dbReference>
<dbReference type="AlphaFoldDB" id="A0A6A5TNM3"/>
<evidence type="ECO:0000256" key="2">
    <source>
        <dbReference type="SAM" id="MobiDB-lite"/>
    </source>
</evidence>
<feature type="region of interest" description="Disordered" evidence="2">
    <location>
        <begin position="490"/>
        <end position="522"/>
    </location>
</feature>
<reference evidence="5" key="1">
    <citation type="journal article" date="2020" name="Stud. Mycol.">
        <title>101 Dothideomycetes genomes: a test case for predicting lifestyles and emergence of pathogens.</title>
        <authorList>
            <person name="Haridas S."/>
            <person name="Albert R."/>
            <person name="Binder M."/>
            <person name="Bloem J."/>
            <person name="Labutti K."/>
            <person name="Salamov A."/>
            <person name="Andreopoulos B."/>
            <person name="Baker S."/>
            <person name="Barry K."/>
            <person name="Bills G."/>
            <person name="Bluhm B."/>
            <person name="Cannon C."/>
            <person name="Castanera R."/>
            <person name="Culley D."/>
            <person name="Daum C."/>
            <person name="Ezra D."/>
            <person name="Gonzalez J."/>
            <person name="Henrissat B."/>
            <person name="Kuo A."/>
            <person name="Liang C."/>
            <person name="Lipzen A."/>
            <person name="Lutzoni F."/>
            <person name="Magnuson J."/>
            <person name="Mondo S."/>
            <person name="Nolan M."/>
            <person name="Ohm R."/>
            <person name="Pangilinan J."/>
            <person name="Park H.-J."/>
            <person name="Ramirez L."/>
            <person name="Alfaro M."/>
            <person name="Sun H."/>
            <person name="Tritt A."/>
            <person name="Yoshinaga Y."/>
            <person name="Zwiers L.-H."/>
            <person name="Turgeon B."/>
            <person name="Goodwin S."/>
            <person name="Spatafora J."/>
            <person name="Crous P."/>
            <person name="Grigoriev I."/>
        </authorList>
    </citation>
    <scope>NUCLEOTIDE SEQUENCE</scope>
    <source>
        <strain evidence="5">CBS 675.92</strain>
    </source>
</reference>
<dbReference type="InterPro" id="IPR001841">
    <property type="entry name" value="Znf_RING"/>
</dbReference>
<dbReference type="SUPFAM" id="SSF57850">
    <property type="entry name" value="RING/U-box"/>
    <property type="match status" value="1"/>
</dbReference>
<keyword evidence="1" id="KW-0862">Zinc</keyword>
<keyword evidence="6" id="KW-1185">Reference proteome</keyword>
<dbReference type="Proteomes" id="UP000800035">
    <property type="component" value="Unassembled WGS sequence"/>
</dbReference>
<feature type="compositionally biased region" description="Low complexity" evidence="2">
    <location>
        <begin position="443"/>
        <end position="452"/>
    </location>
</feature>
<dbReference type="Gene3D" id="3.30.40.10">
    <property type="entry name" value="Zinc/RING finger domain, C3HC4 (zinc finger)"/>
    <property type="match status" value="1"/>
</dbReference>
<feature type="compositionally biased region" description="Polar residues" evidence="2">
    <location>
        <begin position="491"/>
        <end position="500"/>
    </location>
</feature>
<gene>
    <name evidence="5" type="ORF">CC80DRAFT_506160</name>
</gene>
<evidence type="ECO:0000313" key="5">
    <source>
        <dbReference type="EMBL" id="KAF1954493.1"/>
    </source>
</evidence>
<dbReference type="PROSITE" id="PS50089">
    <property type="entry name" value="ZF_RING_2"/>
    <property type="match status" value="1"/>
</dbReference>
<evidence type="ECO:0000256" key="3">
    <source>
        <dbReference type="SAM" id="Phobius"/>
    </source>
</evidence>
<feature type="compositionally biased region" description="Low complexity" evidence="2">
    <location>
        <begin position="424"/>
        <end position="435"/>
    </location>
</feature>
<keyword evidence="1" id="KW-0863">Zinc-finger</keyword>
<feature type="domain" description="RING-type" evidence="4">
    <location>
        <begin position="351"/>
        <end position="394"/>
    </location>
</feature>
<dbReference type="PANTHER" id="PTHR22765">
    <property type="entry name" value="RING FINGER AND PROTEASE ASSOCIATED DOMAIN-CONTAINING"/>
    <property type="match status" value="1"/>
</dbReference>
<sequence>MSAQSLSIWTIDFPDPGIDPDSSGQFTRLPANESFAYQIQGNIQTLSSKKTERGNAPFGLLYVPDLASDACKEAEQTYIPSNVTRLTDLPSAAHKYGLVAFAPWFNASCMIQYFEAARQAHLKAFVVYQPGKGNALPPVMNDASWLLNDGGSWMTANQFPTYAISSSAGGLVSERLGLYSGNTTSLPNADAILRWDPSFRTTDYVRLWVTVDINVGNSLPSLWVFLLIVLGLLILAFSGTSLAMHCVQRRRRNSLRSRVINGEVDLESLGVSRLSVPRDYLEKLPLYTYSARPERDAPTQADNIPSPAIETGPNLSRSSTYISAWQQNTALASAPNAVPAHASGTFSQATCSICLDDFEPNESQVRELPCQHIYHADCIDTFLVSNSSLCPLCKQSVLPAGYCPTVITNVMVRRERIIRRTRARAANANTTSVQPVPTPGAPPGSSAPSRPARAFGSLGGRVGGALNGRRIFSAPERSQPRPAADIEMAATPQQPNTMPENTPAPERPANECNEPPATQNRREWARQRAMALLGNRDVPSAAEEDTAPAWRRSLRKIFPGFR</sequence>
<keyword evidence="1" id="KW-0479">Metal-binding</keyword>
<dbReference type="CDD" id="cd16454">
    <property type="entry name" value="RING-H2_PA-TM-RING"/>
    <property type="match status" value="1"/>
</dbReference>
<organism evidence="5 6">
    <name type="scientific">Byssothecium circinans</name>
    <dbReference type="NCBI Taxonomy" id="147558"/>
    <lineage>
        <taxon>Eukaryota</taxon>
        <taxon>Fungi</taxon>
        <taxon>Dikarya</taxon>
        <taxon>Ascomycota</taxon>
        <taxon>Pezizomycotina</taxon>
        <taxon>Dothideomycetes</taxon>
        <taxon>Pleosporomycetidae</taxon>
        <taxon>Pleosporales</taxon>
        <taxon>Massarineae</taxon>
        <taxon>Massarinaceae</taxon>
        <taxon>Byssothecium</taxon>
    </lineage>
</organism>
<dbReference type="OrthoDB" id="21204at2759"/>
<dbReference type="InterPro" id="IPR013083">
    <property type="entry name" value="Znf_RING/FYVE/PHD"/>
</dbReference>
<feature type="region of interest" description="Disordered" evidence="2">
    <location>
        <begin position="422"/>
        <end position="452"/>
    </location>
</feature>
<dbReference type="GO" id="GO:0061630">
    <property type="term" value="F:ubiquitin protein ligase activity"/>
    <property type="evidence" value="ECO:0007669"/>
    <property type="project" value="TreeGrafter"/>
</dbReference>
<dbReference type="GO" id="GO:0008270">
    <property type="term" value="F:zinc ion binding"/>
    <property type="evidence" value="ECO:0007669"/>
    <property type="project" value="UniProtKB-KW"/>
</dbReference>
<evidence type="ECO:0000259" key="4">
    <source>
        <dbReference type="PROSITE" id="PS50089"/>
    </source>
</evidence>
<proteinExistence type="predicted"/>
<keyword evidence="3" id="KW-0812">Transmembrane</keyword>
<dbReference type="PANTHER" id="PTHR22765:SF416">
    <property type="entry name" value="E3 UBIQUITIN-PROTEIN LIGASE GODZILLA"/>
    <property type="match status" value="1"/>
</dbReference>
<accession>A0A6A5TNM3</accession>
<evidence type="ECO:0000256" key="1">
    <source>
        <dbReference type="PROSITE-ProRule" id="PRU00175"/>
    </source>
</evidence>
<dbReference type="InterPro" id="IPR051826">
    <property type="entry name" value="E3_ubiquitin-ligase_domain"/>
</dbReference>
<feature type="transmembrane region" description="Helical" evidence="3">
    <location>
        <begin position="222"/>
        <end position="247"/>
    </location>
</feature>